<dbReference type="RefSeq" id="WP_148973150.1">
    <property type="nucleotide sequence ID" value="NZ_JBNIKU010000005.1"/>
</dbReference>
<gene>
    <name evidence="1" type="ORF">FZD51_01680</name>
</gene>
<dbReference type="AlphaFoldDB" id="A0A5D4RLC3"/>
<organism evidence="1 2">
    <name type="scientific">Bacillus infantis</name>
    <dbReference type="NCBI Taxonomy" id="324767"/>
    <lineage>
        <taxon>Bacteria</taxon>
        <taxon>Bacillati</taxon>
        <taxon>Bacillota</taxon>
        <taxon>Bacilli</taxon>
        <taxon>Bacillales</taxon>
        <taxon>Bacillaceae</taxon>
        <taxon>Bacillus</taxon>
    </lineage>
</organism>
<accession>A0A5D4RLC3</accession>
<dbReference type="Proteomes" id="UP000322139">
    <property type="component" value="Unassembled WGS sequence"/>
</dbReference>
<dbReference type="Gene3D" id="3.60.40.10">
    <property type="entry name" value="PPM-type phosphatase domain"/>
    <property type="match status" value="1"/>
</dbReference>
<protein>
    <submittedName>
        <fullName evidence="1">Protein phosphatase 2C domain-containing protein</fullName>
    </submittedName>
</protein>
<evidence type="ECO:0000313" key="1">
    <source>
        <dbReference type="EMBL" id="TYS52173.1"/>
    </source>
</evidence>
<sequence>MIDICWTGKDAPYLDDPDVRQDAHITVGRFGGNTEAGQYKNEDGCLVWADENREWEFAIILDAHESAESAELVLQHIQLKKEDIFEILMLPAHTAIPGVEKYILSLLASEEFRMECSKIKGETACLFAFRKGRYLWWLSIGDCVLFLFHPELVAMGQHQMNQRQFFEWTGRANAFDLPVPCYTTGRRELRAGLNTILLTTDGLLECPGLPFENPEKIMSALKYASEGQGVKEMLDVIKAHQVRDSTTIISWEASSSSRPLMPGNLTSKG</sequence>
<proteinExistence type="predicted"/>
<comment type="caution">
    <text evidence="1">The sequence shown here is derived from an EMBL/GenBank/DDBJ whole genome shotgun (WGS) entry which is preliminary data.</text>
</comment>
<dbReference type="EMBL" id="VTER01000001">
    <property type="protein sequence ID" value="TYS52173.1"/>
    <property type="molecule type" value="Genomic_DNA"/>
</dbReference>
<name>A0A5D4RLC3_9BACI</name>
<dbReference type="InterPro" id="IPR036457">
    <property type="entry name" value="PPM-type-like_dom_sf"/>
</dbReference>
<dbReference type="SUPFAM" id="SSF81606">
    <property type="entry name" value="PP2C-like"/>
    <property type="match status" value="1"/>
</dbReference>
<evidence type="ECO:0000313" key="2">
    <source>
        <dbReference type="Proteomes" id="UP000322139"/>
    </source>
</evidence>
<reference evidence="1 2" key="1">
    <citation type="submission" date="2019-08" db="EMBL/GenBank/DDBJ databases">
        <title>Bacillus genomes from the desert of Cuatro Cienegas, Coahuila.</title>
        <authorList>
            <person name="Olmedo-Alvarez G."/>
        </authorList>
    </citation>
    <scope>NUCLEOTIDE SEQUENCE [LARGE SCALE GENOMIC DNA]</scope>
    <source>
        <strain evidence="1 2">CH446_14T</strain>
    </source>
</reference>